<evidence type="ECO:0000313" key="1">
    <source>
        <dbReference type="EMBL" id="AYD41260.1"/>
    </source>
</evidence>
<proteinExistence type="predicted"/>
<dbReference type="EMBL" id="CP032416">
    <property type="protein sequence ID" value="AYD41260.1"/>
    <property type="molecule type" value="Genomic_DNA"/>
</dbReference>
<sequence>MSGIWNVSGAYDINTRRLFKNLTFEVGQNFLARVVDVKRLEGDVLLKLLDGWKFSAKLENNLDKLPDGLIKFQVEGYEDGQIKLKIVADSKDSSSESSINESLDFIFSKSDMNITKDDYKVFYKMVKHDIPLTKDNISYMKTFTDFIDKLNDSPKQADNFINNYIRSKNVPENSNGAKVIETELKSFFSELKNLSADEILTFMENKIDLTKENIKSFNEVFKGSLKIYNNAEDINNSINHESINVNNAKETSFLGKNINIISGKEEEKYYQEGEDISKTELLGRNSGKENVQTNIFKNTLKEGEQDIISESNKNVQSEVSASIDDTKLEEKTQDISFKDKSEIVENESSVIFKNINSSGQKSVKPSITNIDILADKVKQQINEKTENIKDIIKTVIDQNNDGDLGNYNNITNVLNKNINDFKVFNTVSNQYYYMDLPLNIDNHEYNFKLMIKDNRRDSKKLDSTDLKIAASVNTQNIGIVDAYIIVNGLNMKVDIKCDSDWVRFLNKDKSTINSQLQDMGYNIYMSVDKRKEEMNLVNCRDFFDDKHIGIINIRA</sequence>
<evidence type="ECO:0000313" key="2">
    <source>
        <dbReference type="Proteomes" id="UP000266301"/>
    </source>
</evidence>
<protein>
    <recommendedName>
        <fullName evidence="3">Flagellar hook-length control protein FliK</fullName>
    </recommendedName>
</protein>
<dbReference type="OrthoDB" id="1936401at2"/>
<dbReference type="AlphaFoldDB" id="A0A386H6U2"/>
<dbReference type="RefSeq" id="WP_119973942.1">
    <property type="nucleotide sequence ID" value="NZ_CP032416.1"/>
</dbReference>
<organism evidence="1 2">
    <name type="scientific">Clostridium fermenticellae</name>
    <dbReference type="NCBI Taxonomy" id="2068654"/>
    <lineage>
        <taxon>Bacteria</taxon>
        <taxon>Bacillati</taxon>
        <taxon>Bacillota</taxon>
        <taxon>Clostridia</taxon>
        <taxon>Eubacteriales</taxon>
        <taxon>Clostridiaceae</taxon>
        <taxon>Clostridium</taxon>
    </lineage>
</organism>
<reference evidence="1 2" key="1">
    <citation type="journal article" date="2019" name="Int. J. Syst. Evol. Microbiol.">
        <title>Clostridium fermenticellae sp. nov., isolated from the mud in a fermentation cellar for the production of the Chinese liquor, baijiu.</title>
        <authorList>
            <person name="Xu P.X."/>
            <person name="Chai L.J."/>
            <person name="Qiu T."/>
            <person name="Zhang X.J."/>
            <person name="Lu Z.M."/>
            <person name="Xiao C."/>
            <person name="Wang S.T."/>
            <person name="Shen C.H."/>
            <person name="Shi J.S."/>
            <person name="Xu Z.H."/>
        </authorList>
    </citation>
    <scope>NUCLEOTIDE SEQUENCE [LARGE SCALE GENOMIC DNA]</scope>
    <source>
        <strain evidence="1 2">JN500901</strain>
    </source>
</reference>
<evidence type="ECO:0008006" key="3">
    <source>
        <dbReference type="Google" id="ProtNLM"/>
    </source>
</evidence>
<dbReference type="KEGG" id="cfer:D4Z93_12355"/>
<gene>
    <name evidence="1" type="ORF">D4Z93_12355</name>
</gene>
<dbReference type="Proteomes" id="UP000266301">
    <property type="component" value="Chromosome"/>
</dbReference>
<accession>A0A386H6U2</accession>
<name>A0A386H6U2_9CLOT</name>
<keyword evidence="2" id="KW-1185">Reference proteome</keyword>